<dbReference type="GO" id="GO:0019843">
    <property type="term" value="F:rRNA binding"/>
    <property type="evidence" value="ECO:0007669"/>
    <property type="project" value="UniProtKB-UniRule"/>
</dbReference>
<dbReference type="PANTHER" id="PTHR23321:SF26">
    <property type="entry name" value="SMALL RIBOSOMAL SUBUNIT PROTEIN US15M"/>
    <property type="match status" value="1"/>
</dbReference>
<dbReference type="Gene3D" id="1.10.287.10">
    <property type="entry name" value="S15/NS1, RNA-binding"/>
    <property type="match status" value="1"/>
</dbReference>
<dbReference type="EMBL" id="JAOTLW010000001">
    <property type="protein sequence ID" value="MDI5829954.1"/>
    <property type="molecule type" value="Genomic_DNA"/>
</dbReference>
<evidence type="ECO:0000313" key="8">
    <source>
        <dbReference type="EMBL" id="MDV5389162.1"/>
    </source>
</evidence>
<dbReference type="Gene3D" id="6.10.250.3130">
    <property type="match status" value="1"/>
</dbReference>
<accession>A0A073KSI7</accession>
<dbReference type="OrthoDB" id="9799262at2"/>
<dbReference type="NCBIfam" id="TIGR00952">
    <property type="entry name" value="S15_bact"/>
    <property type="match status" value="1"/>
</dbReference>
<dbReference type="GO" id="GO:0006412">
    <property type="term" value="P:translation"/>
    <property type="evidence" value="ECO:0007669"/>
    <property type="project" value="UniProtKB-UniRule"/>
</dbReference>
<comment type="function">
    <text evidence="4">Forms an intersubunit bridge (bridge B4) with the 23S rRNA of the 50S subunit in the ribosome.</text>
</comment>
<evidence type="ECO:0000256" key="4">
    <source>
        <dbReference type="HAMAP-Rule" id="MF_01343"/>
    </source>
</evidence>
<dbReference type="SUPFAM" id="SSF47060">
    <property type="entry name" value="S15/NS1 RNA-binding domain"/>
    <property type="match status" value="1"/>
</dbReference>
<dbReference type="Pfam" id="PF00312">
    <property type="entry name" value="Ribosomal_S15"/>
    <property type="match status" value="1"/>
</dbReference>
<keyword evidence="1 4" id="KW-0689">Ribosomal protein</keyword>
<comment type="subunit">
    <text evidence="3 4">Part of the 30S ribosomal subunit. Forms a bridge to the 50S subunit in the 70S ribosome, contacting the 23S rRNA.</text>
</comment>
<reference evidence="8" key="2">
    <citation type="submission" date="2023-05" db="EMBL/GenBank/DDBJ databases">
        <title>Colonisation of extended spectrum b-lactamase- and carbapenemase-producing bacteria on hospital surfaces from low- and middle-income countries.</title>
        <authorList>
            <person name="Nieto-Rosado M."/>
            <person name="Sands K."/>
            <person name="Iregbu K."/>
            <person name="Zahra R."/>
            <person name="Mazarati J.B."/>
            <person name="Mehtar S."/>
            <person name="Barnards-Group B."/>
            <person name="Walsh T.R."/>
        </authorList>
    </citation>
    <scope>NUCLEOTIDE SEQUENCE</scope>
    <source>
        <strain evidence="8">PP-E493</strain>
    </source>
</reference>
<comment type="similarity">
    <text evidence="4 5">Belongs to the universal ribosomal protein uS15 family.</text>
</comment>
<comment type="caution">
    <text evidence="8">The sequence shown here is derived from an EMBL/GenBank/DDBJ whole genome shotgun (WGS) entry which is preliminary data.</text>
</comment>
<keyword evidence="9" id="KW-1185">Reference proteome</keyword>
<comment type="function">
    <text evidence="4 6">One of the primary rRNA binding proteins, it binds directly to 16S rRNA where it helps nucleate assembly of the platform of the 30S subunit by binding and bridging several RNA helices of the 16S rRNA.</text>
</comment>
<dbReference type="GO" id="GO:0003735">
    <property type="term" value="F:structural constituent of ribosome"/>
    <property type="evidence" value="ECO:0007669"/>
    <property type="project" value="InterPro"/>
</dbReference>
<organism evidence="8 10">
    <name type="scientific">Shewanella xiamenensis</name>
    <dbReference type="NCBI Taxonomy" id="332186"/>
    <lineage>
        <taxon>Bacteria</taxon>
        <taxon>Pseudomonadati</taxon>
        <taxon>Pseudomonadota</taxon>
        <taxon>Gammaproteobacteria</taxon>
        <taxon>Alteromonadales</taxon>
        <taxon>Shewanellaceae</taxon>
        <taxon>Shewanella</taxon>
    </lineage>
</organism>
<reference evidence="7 9" key="1">
    <citation type="submission" date="2022-09" db="EMBL/GenBank/DDBJ databases">
        <title>The outer-membrane cytochrome OmcA is essential for infection of Shewanella oneidensis by a zebrafish-associated bacteriophage.</title>
        <authorList>
            <person name="Grenfell A.W."/>
            <person name="Intile P."/>
            <person name="Mcfarlane J."/>
            <person name="Leung D."/>
            <person name="Abdalla K."/>
            <person name="Wold M."/>
            <person name="Kees E."/>
            <person name="Gralnick J."/>
        </authorList>
    </citation>
    <scope>NUCLEOTIDE SEQUENCE [LARGE SCALE GENOMIC DNA]</scope>
    <source>
        <strain evidence="7 9">NF-5</strain>
    </source>
</reference>
<name>A0A073KSI7_9GAMM</name>
<keyword evidence="2 4" id="KW-0687">Ribonucleoprotein</keyword>
<evidence type="ECO:0000313" key="9">
    <source>
        <dbReference type="Proteomes" id="UP001159075"/>
    </source>
</evidence>
<evidence type="ECO:0000256" key="5">
    <source>
        <dbReference type="RuleBase" id="RU003919"/>
    </source>
</evidence>
<protein>
    <recommendedName>
        <fullName evidence="4">Small ribosomal subunit protein uS15</fullName>
    </recommendedName>
</protein>
<dbReference type="InterPro" id="IPR000589">
    <property type="entry name" value="Ribosomal_uS15"/>
</dbReference>
<dbReference type="Proteomes" id="UP001187859">
    <property type="component" value="Unassembled WGS sequence"/>
</dbReference>
<evidence type="ECO:0000313" key="10">
    <source>
        <dbReference type="Proteomes" id="UP001187859"/>
    </source>
</evidence>
<dbReference type="EMBL" id="JASGOQ010000001">
    <property type="protein sequence ID" value="MDV5389162.1"/>
    <property type="molecule type" value="Genomic_DNA"/>
</dbReference>
<dbReference type="PROSITE" id="PS00362">
    <property type="entry name" value="RIBOSOMAL_S15"/>
    <property type="match status" value="1"/>
</dbReference>
<evidence type="ECO:0000256" key="2">
    <source>
        <dbReference type="ARBA" id="ARBA00023274"/>
    </source>
</evidence>
<dbReference type="AlphaFoldDB" id="A0A073KSI7"/>
<dbReference type="RefSeq" id="WP_037415266.1">
    <property type="nucleotide sequence ID" value="NZ_AP025014.1"/>
</dbReference>
<dbReference type="CDD" id="cd00353">
    <property type="entry name" value="Ribosomal_S15p_S13e"/>
    <property type="match status" value="1"/>
</dbReference>
<dbReference type="PANTHER" id="PTHR23321">
    <property type="entry name" value="RIBOSOMAL PROTEIN S15, BACTERIAL AND ORGANELLAR"/>
    <property type="match status" value="1"/>
</dbReference>
<dbReference type="Proteomes" id="UP001159075">
    <property type="component" value="Unassembled WGS sequence"/>
</dbReference>
<dbReference type="InterPro" id="IPR009068">
    <property type="entry name" value="uS15_NS1_RNA-bd_sf"/>
</dbReference>
<gene>
    <name evidence="4 8" type="primary">rpsO</name>
    <name evidence="7" type="ORF">ODY93_00125</name>
    <name evidence="8" type="ORF">QM089_02500</name>
</gene>
<evidence type="ECO:0000256" key="1">
    <source>
        <dbReference type="ARBA" id="ARBA00022980"/>
    </source>
</evidence>
<dbReference type="HAMAP" id="MF_01343_B">
    <property type="entry name" value="Ribosomal_uS15_B"/>
    <property type="match status" value="1"/>
</dbReference>
<evidence type="ECO:0000256" key="6">
    <source>
        <dbReference type="RuleBase" id="RU004524"/>
    </source>
</evidence>
<keyword evidence="4 6" id="KW-0699">rRNA-binding</keyword>
<evidence type="ECO:0000313" key="7">
    <source>
        <dbReference type="EMBL" id="MDI5829954.1"/>
    </source>
</evidence>
<dbReference type="InterPro" id="IPR005290">
    <property type="entry name" value="Ribosomal_uS15_bac-type"/>
</dbReference>
<dbReference type="FunFam" id="1.10.287.10:FF:000002">
    <property type="entry name" value="30S ribosomal protein S15"/>
    <property type="match status" value="1"/>
</dbReference>
<dbReference type="GeneID" id="75189806"/>
<dbReference type="GO" id="GO:0022627">
    <property type="term" value="C:cytosolic small ribosomal subunit"/>
    <property type="evidence" value="ECO:0007669"/>
    <property type="project" value="TreeGrafter"/>
</dbReference>
<proteinExistence type="inferred from homology"/>
<sequence>MSLSTEAKAKILAEFGRGANDTGSTEVQVALLTAQINHLQDHFKEHIHDHHSRRGLLRMVSARRKLLAYLKRTEATRYNELIQKLGLRR</sequence>
<evidence type="ECO:0000256" key="3">
    <source>
        <dbReference type="ARBA" id="ARBA00064542"/>
    </source>
</evidence>
<dbReference type="SMART" id="SM01387">
    <property type="entry name" value="Ribosomal_S15"/>
    <property type="match status" value="1"/>
</dbReference>
<keyword evidence="4 6" id="KW-0694">RNA-binding</keyword>